<feature type="region of interest" description="Disordered" evidence="1">
    <location>
        <begin position="607"/>
        <end position="628"/>
    </location>
</feature>
<dbReference type="Gene3D" id="3.40.50.1820">
    <property type="entry name" value="alpha/beta hydrolase"/>
    <property type="match status" value="1"/>
</dbReference>
<reference evidence="3 4" key="1">
    <citation type="journal article" date="2012" name="Genome Biol.">
        <title>The genome of the polar eukaryotic microalga coccomyxa subellipsoidea reveals traits of cold adaptation.</title>
        <authorList>
            <person name="Blanc G."/>
            <person name="Agarkova I."/>
            <person name="Grimwood J."/>
            <person name="Kuo A."/>
            <person name="Brueggeman A."/>
            <person name="Dunigan D."/>
            <person name="Gurnon J."/>
            <person name="Ladunga I."/>
            <person name="Lindquist E."/>
            <person name="Lucas S."/>
            <person name="Pangilinan J."/>
            <person name="Proschold T."/>
            <person name="Salamov A."/>
            <person name="Schmutz J."/>
            <person name="Weeks D."/>
            <person name="Yamada T."/>
            <person name="Claverie J.M."/>
            <person name="Grigoriev I."/>
            <person name="Van Etten J."/>
            <person name="Lomsadze A."/>
            <person name="Borodovsky M."/>
        </authorList>
    </citation>
    <scope>NUCLEOTIDE SEQUENCE [LARGE SCALE GENOMIC DNA]</scope>
    <source>
        <strain evidence="3 4">C-169</strain>
    </source>
</reference>
<dbReference type="InterPro" id="IPR002921">
    <property type="entry name" value="Fungal_lipase-type"/>
</dbReference>
<dbReference type="InterPro" id="IPR001128">
    <property type="entry name" value="Cyt_P450"/>
</dbReference>
<protein>
    <submittedName>
        <fullName evidence="3">Cytochrome P450</fullName>
    </submittedName>
</protein>
<dbReference type="GO" id="GO:0016705">
    <property type="term" value="F:oxidoreductase activity, acting on paired donors, with incorporation or reduction of molecular oxygen"/>
    <property type="evidence" value="ECO:0007669"/>
    <property type="project" value="InterPro"/>
</dbReference>
<dbReference type="InterPro" id="IPR017972">
    <property type="entry name" value="Cyt_P450_CS"/>
</dbReference>
<feature type="compositionally biased region" description="Low complexity" evidence="1">
    <location>
        <begin position="419"/>
        <end position="434"/>
    </location>
</feature>
<feature type="compositionally biased region" description="Polar residues" evidence="1">
    <location>
        <begin position="404"/>
        <end position="418"/>
    </location>
</feature>
<dbReference type="GO" id="GO:0006629">
    <property type="term" value="P:lipid metabolic process"/>
    <property type="evidence" value="ECO:0007669"/>
    <property type="project" value="InterPro"/>
</dbReference>
<gene>
    <name evidence="3" type="ORF">COCSUDRAFT_47533</name>
</gene>
<sequence length="1470" mass="156600">MCLSEGVYKVVDFGVDKAAEILAAIIEGFPPGLVTLKRVEWSQPDAQHRCVIGEGEGALYVAFMGTKQRRDLVANAQVIQDPVWPEAAAILQDSASQVPAAHRGFLTRAQSVPIESLYEHACRQKKRLVLSGHSLGGAVAVLATLRLLRQLPPDARPALRCNVFACPAIGNAALAVYVKEMGWESYFNNLLVPEDAVPRLLGGMQQQHSMPAADIFHAADGTQSRLAYARSMLSKKLSFSHAARPVAASKAAAAVGSAAAVTWGRRKAASVAALADDAKAFAQRRSGTGLDSWKNGPEGATFSSAADTDVHSEGKGGAGSEWDVVSASLDESGGGQDFEAGLGVRPDLAPQDQIGSEASRARRRRLRFSSIRTDDHDRSLTPIWPLSLYPLSYRERVSVEQKGSGVSSSSPGDTQQLRAASVSASAESSPSVSAYRPVGTLSACGETVLPQQSAEEADREAAALRMQSCLPELVSIDAGESSSQQQRSSTSTGVLVRRPEQAGQVQKQRQQNSGVVGQAANNAVPAQPISRLTAVRRTAVRAGKVVLGASAFGARMGAGLAGAGVRTAATIATTPFRVPFRAAQRRYFPIGRQLFLYPDIVSPSMPGSSEGSAALLPPPKKTQLPDARDDPLPLDVRLLKQSALPSNEKVALVAGATPPGRARLPQPFIMHKMAFHRGRALGIIRNTLRSSLPCSDSSDGPGETYVLNDAIFDDVLALKPPSAVWPRPSAIGAVSGNRGKASRGRKARPPLLMPGLAPALKARSAEAWVEWALPGKQDVEQMLKDLGSLSDPARLSAARAGAGSATLASAEQRWRWLLPWTWILGAWSSARERSDFLLDVTVRGAGLDTCSSVQVQALGEVWCRTAVTRKPAAAPPARVNAALHPAAPDMLRTAALLLSWLSGGARWVLGAVDRQNATGMQRDLKVRVWVPAAVMRRAQALMVQGTGPASSGLTVVLRSDFYETTVPLQVVVVVDAHLASLVLGNGHKLSKALEPPLSEELLSLKGHPTMFSAGTDSEYWALLRKGTAPAFNPRHIRDAFPAVLKVLEQIIGNLADGGPGVEADLNNLMMRFAMDVTGIFIFAKDFGTARSFSDAGTDELFMIIKHSLEELMLRCVNPLRRFMVWNREVREGTATFKAFRTAMIDLVAEVKARGEPAEDDVTIAAHLLRLRDPRTGRPLSDELLAGEFGMFFTAGLETSGNAISWTLCAYSPPHPEVERKLAQELDAAGLLVTPERPKPRSMEFADLANLPYLSWVSKEAMRVRPVASTGTSRVTKADMVLGGYLIPRNSFIVVPFDAVHHFPGNWPNQPDAFIPERWAVQGSELATAVEAEGASHVRGIATASVEVVGTASPAKSLGGKLHKRTPSYITGSPAKGSAAEAAAAGAAAKRFMPFSVGPRQCLGQSLGRVMHDTAVARIVSSFRLELAPRMGGAAGVDAAAINRLTLQPGEGMWMRCHPRADVAADVARGG</sequence>
<dbReference type="GO" id="GO:0020037">
    <property type="term" value="F:heme binding"/>
    <property type="evidence" value="ECO:0007669"/>
    <property type="project" value="InterPro"/>
</dbReference>
<dbReference type="OrthoDB" id="438440at2759"/>
<comment type="caution">
    <text evidence="3">The sequence shown here is derived from an EMBL/GenBank/DDBJ whole genome shotgun (WGS) entry which is preliminary data.</text>
</comment>
<name>I0YXR1_COCSC</name>
<feature type="region of interest" description="Disordered" evidence="1">
    <location>
        <begin position="285"/>
        <end position="321"/>
    </location>
</feature>
<feature type="region of interest" description="Disordered" evidence="1">
    <location>
        <begin position="335"/>
        <end position="362"/>
    </location>
</feature>
<dbReference type="InterPro" id="IPR029058">
    <property type="entry name" value="AB_hydrolase_fold"/>
</dbReference>
<dbReference type="PROSITE" id="PS00086">
    <property type="entry name" value="CYTOCHROME_P450"/>
    <property type="match status" value="1"/>
</dbReference>
<dbReference type="CDD" id="cd00519">
    <property type="entry name" value="Lipase_3"/>
    <property type="match status" value="1"/>
</dbReference>
<dbReference type="PANTHER" id="PTHR47523:SF1">
    <property type="entry name" value="F21O3.11 PROTEIN"/>
    <property type="match status" value="1"/>
</dbReference>
<organism evidence="3 4">
    <name type="scientific">Coccomyxa subellipsoidea (strain C-169)</name>
    <name type="common">Green microalga</name>
    <dbReference type="NCBI Taxonomy" id="574566"/>
    <lineage>
        <taxon>Eukaryota</taxon>
        <taxon>Viridiplantae</taxon>
        <taxon>Chlorophyta</taxon>
        <taxon>core chlorophytes</taxon>
        <taxon>Trebouxiophyceae</taxon>
        <taxon>Trebouxiophyceae incertae sedis</taxon>
        <taxon>Coccomyxaceae</taxon>
        <taxon>Coccomyxa</taxon>
        <taxon>Coccomyxa subellipsoidea</taxon>
    </lineage>
</organism>
<evidence type="ECO:0000313" key="3">
    <source>
        <dbReference type="EMBL" id="EIE23180.1"/>
    </source>
</evidence>
<dbReference type="InterPro" id="IPR036396">
    <property type="entry name" value="Cyt_P450_sf"/>
</dbReference>
<dbReference type="KEGG" id="csl:COCSUDRAFT_47533"/>
<feature type="compositionally biased region" description="Polar residues" evidence="1">
    <location>
        <begin position="503"/>
        <end position="519"/>
    </location>
</feature>
<feature type="domain" description="Fungal lipase-type" evidence="2">
    <location>
        <begin position="60"/>
        <end position="200"/>
    </location>
</feature>
<evidence type="ECO:0000256" key="1">
    <source>
        <dbReference type="SAM" id="MobiDB-lite"/>
    </source>
</evidence>
<dbReference type="eggNOG" id="KOG0158">
    <property type="taxonomic scope" value="Eukaryota"/>
</dbReference>
<feature type="region of interest" description="Disordered" evidence="1">
    <location>
        <begin position="402"/>
        <end position="434"/>
    </location>
</feature>
<dbReference type="GeneID" id="17041168"/>
<accession>I0YXR1</accession>
<dbReference type="RefSeq" id="XP_005647724.1">
    <property type="nucleotide sequence ID" value="XM_005647667.1"/>
</dbReference>
<dbReference type="Pfam" id="PF01764">
    <property type="entry name" value="Lipase_3"/>
    <property type="match status" value="1"/>
</dbReference>
<feature type="region of interest" description="Disordered" evidence="1">
    <location>
        <begin position="477"/>
        <end position="519"/>
    </location>
</feature>
<dbReference type="Pfam" id="PF00067">
    <property type="entry name" value="p450"/>
    <property type="match status" value="2"/>
</dbReference>
<dbReference type="SUPFAM" id="SSF48264">
    <property type="entry name" value="Cytochrome P450"/>
    <property type="match status" value="1"/>
</dbReference>
<dbReference type="GO" id="GO:0005506">
    <property type="term" value="F:iron ion binding"/>
    <property type="evidence" value="ECO:0007669"/>
    <property type="project" value="InterPro"/>
</dbReference>
<evidence type="ECO:0000313" key="4">
    <source>
        <dbReference type="Proteomes" id="UP000007264"/>
    </source>
</evidence>
<keyword evidence="4" id="KW-1185">Reference proteome</keyword>
<dbReference type="EMBL" id="AGSI01000008">
    <property type="protein sequence ID" value="EIE23180.1"/>
    <property type="molecule type" value="Genomic_DNA"/>
</dbReference>
<evidence type="ECO:0000259" key="2">
    <source>
        <dbReference type="Pfam" id="PF01764"/>
    </source>
</evidence>
<dbReference type="PANTHER" id="PTHR47523">
    <property type="entry name" value="F21O3.11 PROTEIN"/>
    <property type="match status" value="1"/>
</dbReference>
<feature type="compositionally biased region" description="Low complexity" evidence="1">
    <location>
        <begin position="481"/>
        <end position="492"/>
    </location>
</feature>
<dbReference type="GO" id="GO:0004497">
    <property type="term" value="F:monooxygenase activity"/>
    <property type="evidence" value="ECO:0007669"/>
    <property type="project" value="InterPro"/>
</dbReference>
<proteinExistence type="predicted"/>
<dbReference type="Proteomes" id="UP000007264">
    <property type="component" value="Unassembled WGS sequence"/>
</dbReference>
<dbReference type="SUPFAM" id="SSF53474">
    <property type="entry name" value="alpha/beta-Hydrolases"/>
    <property type="match status" value="1"/>
</dbReference>
<dbReference type="Gene3D" id="1.10.630.10">
    <property type="entry name" value="Cytochrome P450"/>
    <property type="match status" value="1"/>
</dbReference>